<evidence type="ECO:0000256" key="1">
    <source>
        <dbReference type="SAM" id="MobiDB-lite"/>
    </source>
</evidence>
<comment type="caution">
    <text evidence="2">The sequence shown here is derived from an EMBL/GenBank/DDBJ whole genome shotgun (WGS) entry which is preliminary data.</text>
</comment>
<protein>
    <submittedName>
        <fullName evidence="2">Uncharacterized protein</fullName>
    </submittedName>
</protein>
<organism evidence="2 3">
    <name type="scientific">Streptomyces rubradiris</name>
    <name type="common">Streptomyces achromogenes subsp. rubradiris</name>
    <dbReference type="NCBI Taxonomy" id="285531"/>
    <lineage>
        <taxon>Bacteria</taxon>
        <taxon>Bacillati</taxon>
        <taxon>Actinomycetota</taxon>
        <taxon>Actinomycetes</taxon>
        <taxon>Kitasatosporales</taxon>
        <taxon>Streptomycetaceae</taxon>
        <taxon>Streptomyces</taxon>
    </lineage>
</organism>
<keyword evidence="3" id="KW-1185">Reference proteome</keyword>
<feature type="region of interest" description="Disordered" evidence="1">
    <location>
        <begin position="171"/>
        <end position="199"/>
    </location>
</feature>
<dbReference type="RefSeq" id="WP_189999530.1">
    <property type="nucleotide sequence ID" value="NZ_BNCB01000030.1"/>
</dbReference>
<reference evidence="3" key="1">
    <citation type="submission" date="2023-07" db="EMBL/GenBank/DDBJ databases">
        <title>Whole genome shotgun sequence of Streptomyces achromogenes subsp. rubradiris NBRC 14000.</title>
        <authorList>
            <person name="Komaki H."/>
            <person name="Tamura T."/>
        </authorList>
    </citation>
    <scope>NUCLEOTIDE SEQUENCE [LARGE SCALE GENOMIC DNA]</scope>
    <source>
        <strain evidence="3">NBRC 14000</strain>
    </source>
</reference>
<sequence length="199" mass="21116">MAHPLPAPDRSSTDDAYTFVVLNRPIRGANSLLTGAGFTARKINDRTVYLLAPTTSEEANEHAGIAMYGLLAHTHDLVDLSWTTRANPQEPRPDPGIRFTLTSTTFSATATTEVARLVLEQHGFARSADGTSYQPATPLGMAHLLGAVVRAEAHAHAYGITVRVDLGIPTPDAIPAPSPRPSATVPGRPGAEPAPRRSQ</sequence>
<feature type="compositionally biased region" description="Low complexity" evidence="1">
    <location>
        <begin position="186"/>
        <end position="199"/>
    </location>
</feature>
<dbReference type="EMBL" id="BNEA01000015">
    <property type="protein sequence ID" value="GHI53988.1"/>
    <property type="molecule type" value="Genomic_DNA"/>
</dbReference>
<evidence type="ECO:0000313" key="2">
    <source>
        <dbReference type="EMBL" id="GHI53988.1"/>
    </source>
</evidence>
<dbReference type="Proteomes" id="UP000646738">
    <property type="component" value="Unassembled WGS sequence"/>
</dbReference>
<proteinExistence type="predicted"/>
<evidence type="ECO:0000313" key="3">
    <source>
        <dbReference type="Proteomes" id="UP000646738"/>
    </source>
</evidence>
<accession>A0ABQ3RDR8</accession>
<gene>
    <name evidence="2" type="ORF">Srubr_38340</name>
</gene>
<name>A0ABQ3RDR8_STRRR</name>